<dbReference type="Proteomes" id="UP000198282">
    <property type="component" value="Unassembled WGS sequence"/>
</dbReference>
<dbReference type="InterPro" id="IPR026170">
    <property type="entry name" value="FAM173A/B"/>
</dbReference>
<keyword evidence="2 5" id="KW-0808">Transferase</keyword>
<proteinExistence type="predicted"/>
<accession>A0A239PD35</accession>
<dbReference type="AlphaFoldDB" id="A0A239PD35"/>
<dbReference type="CDD" id="cd02440">
    <property type="entry name" value="AdoMet_MTases"/>
    <property type="match status" value="1"/>
</dbReference>
<dbReference type="GO" id="GO:0031151">
    <property type="term" value="F:histone H3K79 methyltransferase activity"/>
    <property type="evidence" value="ECO:0007669"/>
    <property type="project" value="InterPro"/>
</dbReference>
<dbReference type="EMBL" id="FZOD01000121">
    <property type="protein sequence ID" value="SNT64524.1"/>
    <property type="molecule type" value="Genomic_DNA"/>
</dbReference>
<evidence type="ECO:0000256" key="1">
    <source>
        <dbReference type="ARBA" id="ARBA00022603"/>
    </source>
</evidence>
<dbReference type="Pfam" id="PF08123">
    <property type="entry name" value="DOT1"/>
    <property type="match status" value="1"/>
</dbReference>
<sequence>MTVLLDAVPFLELSTEEVGGAFSGLLVGNIRSARQRMSRLLFDRRYGVETSEFAHLDQFGLAHHERVYYSPANWGTLRRALPAHEVCADDVFVDLGSGKARMVLEAAARFPFRRVIGVELTAELTEVARANLASTRLRVRSDRVDLVQSDVLDYQIPDDVTVVFLNNPFRGEIFAAAITNLLASVDRNPRPVKVIYFNPVEEPFLLGTGRFRHLRTVARGRAARTEIFGTTRIYSITA</sequence>
<dbReference type="SUPFAM" id="SSF53335">
    <property type="entry name" value="S-adenosyl-L-methionine-dependent methyltransferases"/>
    <property type="match status" value="1"/>
</dbReference>
<protein>
    <submittedName>
        <fullName evidence="5">SAM-dependent methyltransferase</fullName>
    </submittedName>
</protein>
<dbReference type="Gene3D" id="3.40.50.150">
    <property type="entry name" value="Vaccinia Virus protein VP39"/>
    <property type="match status" value="1"/>
</dbReference>
<gene>
    <name evidence="5" type="ORF">SAMN05216276_11219</name>
</gene>
<keyword evidence="3" id="KW-0949">S-adenosyl-L-methionine</keyword>
<evidence type="ECO:0000313" key="6">
    <source>
        <dbReference type="Proteomes" id="UP000198282"/>
    </source>
</evidence>
<name>A0A239PD35_9ACTN</name>
<dbReference type="InterPro" id="IPR029063">
    <property type="entry name" value="SAM-dependent_MTases_sf"/>
</dbReference>
<dbReference type="PANTHER" id="PTHR13610:SF11">
    <property type="entry name" value="METHYLTRANSFERASE DOMAIN-CONTAINING PROTEIN"/>
    <property type="match status" value="1"/>
</dbReference>
<dbReference type="PANTHER" id="PTHR13610">
    <property type="entry name" value="METHYLTRANSFERASE DOMAIN-CONTAINING PROTEIN"/>
    <property type="match status" value="1"/>
</dbReference>
<feature type="domain" description="DOT1" evidence="4">
    <location>
        <begin position="83"/>
        <end position="185"/>
    </location>
</feature>
<keyword evidence="1 5" id="KW-0489">Methyltransferase</keyword>
<evidence type="ECO:0000313" key="5">
    <source>
        <dbReference type="EMBL" id="SNT64524.1"/>
    </source>
</evidence>
<evidence type="ECO:0000259" key="4">
    <source>
        <dbReference type="Pfam" id="PF08123"/>
    </source>
</evidence>
<evidence type="ECO:0000256" key="2">
    <source>
        <dbReference type="ARBA" id="ARBA00022679"/>
    </source>
</evidence>
<reference evidence="5 6" key="1">
    <citation type="submission" date="2017-06" db="EMBL/GenBank/DDBJ databases">
        <authorList>
            <person name="Kim H.J."/>
            <person name="Triplett B.A."/>
        </authorList>
    </citation>
    <scope>NUCLEOTIDE SEQUENCE [LARGE SCALE GENOMIC DNA]</scope>
    <source>
        <strain evidence="5 6">CGMCC 4.2132</strain>
    </source>
</reference>
<dbReference type="GO" id="GO:0032259">
    <property type="term" value="P:methylation"/>
    <property type="evidence" value="ECO:0007669"/>
    <property type="project" value="UniProtKB-KW"/>
</dbReference>
<organism evidence="5 6">
    <name type="scientific">Streptosporangium subroseum</name>
    <dbReference type="NCBI Taxonomy" id="106412"/>
    <lineage>
        <taxon>Bacteria</taxon>
        <taxon>Bacillati</taxon>
        <taxon>Actinomycetota</taxon>
        <taxon>Actinomycetes</taxon>
        <taxon>Streptosporangiales</taxon>
        <taxon>Streptosporangiaceae</taxon>
        <taxon>Streptosporangium</taxon>
    </lineage>
</organism>
<dbReference type="InterPro" id="IPR025789">
    <property type="entry name" value="DOT1_dom"/>
</dbReference>
<evidence type="ECO:0000256" key="3">
    <source>
        <dbReference type="ARBA" id="ARBA00022691"/>
    </source>
</evidence>
<keyword evidence="6" id="KW-1185">Reference proteome</keyword>